<dbReference type="RefSeq" id="WP_053433285.1">
    <property type="nucleotide sequence ID" value="NZ_LGUF01000007.1"/>
</dbReference>
<dbReference type="Proteomes" id="UP000037109">
    <property type="component" value="Unassembled WGS sequence"/>
</dbReference>
<dbReference type="PATRIC" id="fig|1459.3.peg.655"/>
<name>A0A0M0G7U7_SPOGL</name>
<dbReference type="EMBL" id="LGUF01000007">
    <property type="protein sequence ID" value="KON85919.1"/>
    <property type="molecule type" value="Genomic_DNA"/>
</dbReference>
<keyword evidence="2" id="KW-1185">Reference proteome</keyword>
<protein>
    <recommendedName>
        <fullName evidence="3">YaaC</fullName>
    </recommendedName>
</protein>
<evidence type="ECO:0000313" key="2">
    <source>
        <dbReference type="Proteomes" id="UP000037109"/>
    </source>
</evidence>
<dbReference type="OrthoDB" id="2380109at2"/>
<proteinExistence type="predicted"/>
<dbReference type="Pfam" id="PF14175">
    <property type="entry name" value="YaaC"/>
    <property type="match status" value="1"/>
</dbReference>
<dbReference type="InterPro" id="IPR026988">
    <property type="entry name" value="YaaC-like"/>
</dbReference>
<evidence type="ECO:0008006" key="3">
    <source>
        <dbReference type="Google" id="ProtNLM"/>
    </source>
</evidence>
<comment type="caution">
    <text evidence="1">The sequence shown here is derived from an EMBL/GenBank/DDBJ whole genome shotgun (WGS) entry which is preliminary data.</text>
</comment>
<dbReference type="AlphaFoldDB" id="A0A0M0G7U7"/>
<evidence type="ECO:0000313" key="1">
    <source>
        <dbReference type="EMBL" id="KON85919.1"/>
    </source>
</evidence>
<reference evidence="2" key="1">
    <citation type="submission" date="2015-07" db="EMBL/GenBank/DDBJ databases">
        <title>Fjat-10036 dsm4.</title>
        <authorList>
            <person name="Liu B."/>
            <person name="Wang J."/>
            <person name="Zhu Y."/>
            <person name="Liu G."/>
            <person name="Chen Q."/>
            <person name="Chen Z."/>
            <person name="Lan J."/>
            <person name="Che J."/>
            <person name="Ge C."/>
            <person name="Shi H."/>
            <person name="Pan Z."/>
            <person name="Liu X."/>
        </authorList>
    </citation>
    <scope>NUCLEOTIDE SEQUENCE [LARGE SCALE GENOMIC DNA]</scope>
    <source>
        <strain evidence="2">DSM 4</strain>
    </source>
</reference>
<organism evidence="1 2">
    <name type="scientific">Sporosarcina globispora</name>
    <name type="common">Bacillus globisporus</name>
    <dbReference type="NCBI Taxonomy" id="1459"/>
    <lineage>
        <taxon>Bacteria</taxon>
        <taxon>Bacillati</taxon>
        <taxon>Bacillota</taxon>
        <taxon>Bacilli</taxon>
        <taxon>Bacillales</taxon>
        <taxon>Caryophanaceae</taxon>
        <taxon>Sporosarcina</taxon>
    </lineage>
</organism>
<dbReference type="STRING" id="1459.AF332_03225"/>
<sequence length="319" mass="37788">MIHPFDLKNSFLYFFSANTSQEFLKKCYLKKNLDQAEQKSYENSYPFIYYLEHGQVYYEQAEKAPLVIKPILFFYGLVHLVKACILTVDPNYPETTSVLAHGVSTRKRKKQHYNFFLDEVKFQKSGLFPYMGEKLFHMKHLEGEKTTMGELFGQIPELNYLYSQTEGRTTFLEAEIEKDIIILPKKILDRFHMTESRFVEYLQSKSDFNISFQESEDSALKFSTKNLNTYNFKPLKYSPDAGKFFFPLAKDGLIDFPELLIHFLLLYNLSMIARYETEWWSELIKMMPNKDYPFIQTFLQITSAKGPYLIYQYLADKKE</sequence>
<accession>A0A0M0G7U7</accession>
<gene>
    <name evidence="1" type="ORF">AF332_03225</name>
</gene>